<evidence type="ECO:0000256" key="1">
    <source>
        <dbReference type="SAM" id="MobiDB-lite"/>
    </source>
</evidence>
<evidence type="ECO:0000313" key="2">
    <source>
        <dbReference type="EMBL" id="KLJ08886.1"/>
    </source>
</evidence>
<proteinExistence type="predicted"/>
<evidence type="ECO:0000313" key="3">
    <source>
        <dbReference type="Proteomes" id="UP000053573"/>
    </source>
</evidence>
<dbReference type="AlphaFoldDB" id="A0A0H1BIA9"/>
<accession>A0A0H1BIA9</accession>
<gene>
    <name evidence="2" type="ORF">EMPG_15691</name>
</gene>
<dbReference type="EMBL" id="LDEV01002500">
    <property type="protein sequence ID" value="KLJ08886.1"/>
    <property type="molecule type" value="Genomic_DNA"/>
</dbReference>
<dbReference type="STRING" id="2060906.A0A0H1BIA9"/>
<organism evidence="2 3">
    <name type="scientific">Blastomyces silverae</name>
    <dbReference type="NCBI Taxonomy" id="2060906"/>
    <lineage>
        <taxon>Eukaryota</taxon>
        <taxon>Fungi</taxon>
        <taxon>Dikarya</taxon>
        <taxon>Ascomycota</taxon>
        <taxon>Pezizomycotina</taxon>
        <taxon>Eurotiomycetes</taxon>
        <taxon>Eurotiomycetidae</taxon>
        <taxon>Onygenales</taxon>
        <taxon>Ajellomycetaceae</taxon>
        <taxon>Blastomyces</taxon>
    </lineage>
</organism>
<comment type="caution">
    <text evidence="2">The sequence shown here is derived from an EMBL/GenBank/DDBJ whole genome shotgun (WGS) entry which is preliminary data.</text>
</comment>
<protein>
    <submittedName>
        <fullName evidence="2">DNA primase small subunit</fullName>
    </submittedName>
</protein>
<feature type="region of interest" description="Disordered" evidence="1">
    <location>
        <begin position="50"/>
        <end position="70"/>
    </location>
</feature>
<sequence length="70" mass="7590">MAGDVLPSSAADIDGRGRKVQDYEKTSLKPYIDYFRSFVAGLLKAERTGVGMGKRGREDAEESGASAMEF</sequence>
<dbReference type="OrthoDB" id="19606at2759"/>
<dbReference type="Proteomes" id="UP000053573">
    <property type="component" value="Unassembled WGS sequence"/>
</dbReference>
<keyword evidence="3" id="KW-1185">Reference proteome</keyword>
<name>A0A0H1BIA9_9EURO</name>
<reference evidence="3" key="1">
    <citation type="journal article" date="2015" name="PLoS Genet.">
        <title>The dynamic genome and transcriptome of the human fungal pathogen Blastomyces and close relative Emmonsia.</title>
        <authorList>
            <person name="Munoz J.F."/>
            <person name="Gauthier G.M."/>
            <person name="Desjardins C.A."/>
            <person name="Gallo J.E."/>
            <person name="Holder J."/>
            <person name="Sullivan T.D."/>
            <person name="Marty A.J."/>
            <person name="Carmen J.C."/>
            <person name="Chen Z."/>
            <person name="Ding L."/>
            <person name="Gujja S."/>
            <person name="Magrini V."/>
            <person name="Misas E."/>
            <person name="Mitreva M."/>
            <person name="Priest M."/>
            <person name="Saif S."/>
            <person name="Whiston E.A."/>
            <person name="Young S."/>
            <person name="Zeng Q."/>
            <person name="Goldman W.E."/>
            <person name="Mardis E.R."/>
            <person name="Taylor J.W."/>
            <person name="McEwen J.G."/>
            <person name="Clay O.K."/>
            <person name="Klein B.S."/>
            <person name="Cuomo C.A."/>
        </authorList>
    </citation>
    <scope>NUCLEOTIDE SEQUENCE [LARGE SCALE GENOMIC DNA]</scope>
    <source>
        <strain evidence="3">UAMH 139</strain>
    </source>
</reference>